<feature type="signal peptide" evidence="2">
    <location>
        <begin position="1"/>
        <end position="21"/>
    </location>
</feature>
<feature type="region of interest" description="Disordered" evidence="1">
    <location>
        <begin position="297"/>
        <end position="322"/>
    </location>
</feature>
<protein>
    <submittedName>
        <fullName evidence="3">Uncharacterized protein</fullName>
    </submittedName>
</protein>
<evidence type="ECO:0000256" key="1">
    <source>
        <dbReference type="SAM" id="MobiDB-lite"/>
    </source>
</evidence>
<accession>A0A3S5A6N9</accession>
<sequence length="558" mass="62841">MANRYVRLLSRLLSRIRGLLCSLVAIQPSVLSCLLERILESPPEATVSVAFKSVPPIAKNTYNDHLIYDLLACLLLSDSAVDWMINDPHPSIELSDSTYIAAPSRQKDTPADNHKNVTNNYGISHICLQTVSLLEPDVQPHFSSGFSPSASVGGTLRIDPSSTGYRTEAILRRLHLFTRLLMPDQSTLLRDSLGDQLIRDLLPRLFSIFTATSDTSLKQSLTDELRPSGSDRGNFLIDWPAGKLCDHQLHQVRDALLVLCNQLMRPCPSRSICLASLDPNYSHMHRRSRDILYEGTKGGAKAEEEEEVKRRQVKKQNRNKKKKTKLYGMNERVKNVQKRWIKQLSINNSDRLAALIASTLDQSSGFCTVRIRKTIPTSLSAGRYEYFPSASDAWMPYPVDHPDLSDALLLIESHRQPWTLQWPLCLRPTGLVVPADKSDQQCRDDEDADDDVVAQLTFGQLFHLMVEFNIWPSPSHPGPFGSIGRWRPDAFRLGILIDNHFRDSSPQRPITVLQLPRILQPVSLECGSRQINLAQVAIRQLLPLIPLNGHQSFISFVI</sequence>
<organism evidence="3 4">
    <name type="scientific">Protopolystoma xenopodis</name>
    <dbReference type="NCBI Taxonomy" id="117903"/>
    <lineage>
        <taxon>Eukaryota</taxon>
        <taxon>Metazoa</taxon>
        <taxon>Spiralia</taxon>
        <taxon>Lophotrochozoa</taxon>
        <taxon>Platyhelminthes</taxon>
        <taxon>Monogenea</taxon>
        <taxon>Polyopisthocotylea</taxon>
        <taxon>Polystomatidea</taxon>
        <taxon>Polystomatidae</taxon>
        <taxon>Protopolystoma</taxon>
    </lineage>
</organism>
<comment type="caution">
    <text evidence="3">The sequence shown here is derived from an EMBL/GenBank/DDBJ whole genome shotgun (WGS) entry which is preliminary data.</text>
</comment>
<evidence type="ECO:0000313" key="3">
    <source>
        <dbReference type="EMBL" id="VEL16395.1"/>
    </source>
</evidence>
<reference evidence="3" key="1">
    <citation type="submission" date="2018-11" db="EMBL/GenBank/DDBJ databases">
        <authorList>
            <consortium name="Pathogen Informatics"/>
        </authorList>
    </citation>
    <scope>NUCLEOTIDE SEQUENCE</scope>
</reference>
<gene>
    <name evidence="3" type="ORF">PXEA_LOCUS9835</name>
</gene>
<feature type="non-terminal residue" evidence="3">
    <location>
        <position position="558"/>
    </location>
</feature>
<feature type="chain" id="PRO_5018582683" evidence="2">
    <location>
        <begin position="22"/>
        <end position="558"/>
    </location>
</feature>
<name>A0A3S5A6N9_9PLAT</name>
<keyword evidence="2" id="KW-0732">Signal</keyword>
<dbReference type="PROSITE" id="PS51257">
    <property type="entry name" value="PROKAR_LIPOPROTEIN"/>
    <property type="match status" value="1"/>
</dbReference>
<feature type="compositionally biased region" description="Basic residues" evidence="1">
    <location>
        <begin position="311"/>
        <end position="322"/>
    </location>
</feature>
<evidence type="ECO:0000313" key="4">
    <source>
        <dbReference type="Proteomes" id="UP000784294"/>
    </source>
</evidence>
<dbReference type="Proteomes" id="UP000784294">
    <property type="component" value="Unassembled WGS sequence"/>
</dbReference>
<keyword evidence="4" id="KW-1185">Reference proteome</keyword>
<proteinExistence type="predicted"/>
<evidence type="ECO:0000256" key="2">
    <source>
        <dbReference type="SAM" id="SignalP"/>
    </source>
</evidence>
<dbReference type="AlphaFoldDB" id="A0A3S5A6N9"/>
<dbReference type="EMBL" id="CAAALY010028301">
    <property type="protein sequence ID" value="VEL16395.1"/>
    <property type="molecule type" value="Genomic_DNA"/>
</dbReference>